<reference evidence="4" key="1">
    <citation type="submission" date="2021-01" db="EMBL/GenBank/DDBJ databases">
        <authorList>
            <person name="Kaushik A."/>
        </authorList>
    </citation>
    <scope>NUCLEOTIDE SEQUENCE</scope>
    <source>
        <strain evidence="4">AG2-2IIIB</strain>
    </source>
</reference>
<evidence type="ECO:0000256" key="2">
    <source>
        <dbReference type="SAM" id="MobiDB-lite"/>
    </source>
</evidence>
<comment type="similarity">
    <text evidence="1">Belongs to the peptidase C14B family.</text>
</comment>
<dbReference type="GO" id="GO:0004197">
    <property type="term" value="F:cysteine-type endopeptidase activity"/>
    <property type="evidence" value="ECO:0007669"/>
    <property type="project" value="InterPro"/>
</dbReference>
<evidence type="ECO:0000313" key="5">
    <source>
        <dbReference type="Proteomes" id="UP000663843"/>
    </source>
</evidence>
<gene>
    <name evidence="4" type="ORF">RDB_LOCUS53923</name>
</gene>
<name>A0A8H3AH47_9AGAM</name>
<evidence type="ECO:0000259" key="3">
    <source>
        <dbReference type="Pfam" id="PF00656"/>
    </source>
</evidence>
<organism evidence="4 5">
    <name type="scientific">Rhizoctonia solani</name>
    <dbReference type="NCBI Taxonomy" id="456999"/>
    <lineage>
        <taxon>Eukaryota</taxon>
        <taxon>Fungi</taxon>
        <taxon>Dikarya</taxon>
        <taxon>Basidiomycota</taxon>
        <taxon>Agaricomycotina</taxon>
        <taxon>Agaricomycetes</taxon>
        <taxon>Cantharellales</taxon>
        <taxon>Ceratobasidiaceae</taxon>
        <taxon>Rhizoctonia</taxon>
    </lineage>
</organism>
<dbReference type="PANTHER" id="PTHR48104:SF30">
    <property type="entry name" value="METACASPASE-1"/>
    <property type="match status" value="1"/>
</dbReference>
<protein>
    <recommendedName>
        <fullName evidence="3">Peptidase C14 caspase domain-containing protein</fullName>
    </recommendedName>
</protein>
<sequence>MNGEANICASRDIPESIQQAQLPNAGQLPQAPQGWDHEQHVPGAFPLGDPPGQISHGVEQHLESEDSENAELKLWSEIEDAIRAGDSITTTGYEGKGEAERRALLIGGQYDNDSRMQHGEALAGSPIDVLNVYRMLISRGYEKENIRILIERPADEDTDRYETRPTKQNIMNGLNWLVRDARENDRRYFHFSGHGEIFENDAGKEAREIPMNSKSVKEDDTEHSGDPTIQLQIRSQTVAPQEIKHYSEDNNFKLRGAGFRGSMIVGCKEQPTQHVSQTELLTNSHNQRNHREVDEEVNPGDGPNNESVSKLGLEQLSLDGVTRGAKFDIAEESNTVDGPLNTQEVALTKVYYFCPPQSRAPTSIPVTRTENHLGNDKLTMDEKLPKKEIEKDNIKAYMLTWSSCHQRQQALEHPRELRIGGYFTSEFVKAVNGIRGEGSVKVVELYDIVNDGVVAKMKEDSKNRAKTGGANPQYIQLWTSLGGNTEDSARGKLLDNFII</sequence>
<comment type="caution">
    <text evidence="4">The sequence shown here is derived from an EMBL/GenBank/DDBJ whole genome shotgun (WGS) entry which is preliminary data.</text>
</comment>
<evidence type="ECO:0000256" key="1">
    <source>
        <dbReference type="ARBA" id="ARBA00009005"/>
    </source>
</evidence>
<feature type="region of interest" description="Disordered" evidence="2">
    <location>
        <begin position="21"/>
        <end position="55"/>
    </location>
</feature>
<dbReference type="Gene3D" id="3.40.50.12660">
    <property type="match status" value="1"/>
</dbReference>
<dbReference type="Pfam" id="PF00656">
    <property type="entry name" value="Peptidase_C14"/>
    <property type="match status" value="1"/>
</dbReference>
<dbReference type="GO" id="GO:0005737">
    <property type="term" value="C:cytoplasm"/>
    <property type="evidence" value="ECO:0007669"/>
    <property type="project" value="TreeGrafter"/>
</dbReference>
<evidence type="ECO:0000313" key="4">
    <source>
        <dbReference type="EMBL" id="CAE6421078.1"/>
    </source>
</evidence>
<dbReference type="Proteomes" id="UP000663843">
    <property type="component" value="Unassembled WGS sequence"/>
</dbReference>
<feature type="region of interest" description="Disordered" evidence="2">
    <location>
        <begin position="285"/>
        <end position="308"/>
    </location>
</feature>
<dbReference type="GO" id="GO:0006508">
    <property type="term" value="P:proteolysis"/>
    <property type="evidence" value="ECO:0007669"/>
    <property type="project" value="InterPro"/>
</dbReference>
<dbReference type="InterPro" id="IPR011600">
    <property type="entry name" value="Pept_C14_caspase"/>
</dbReference>
<dbReference type="EMBL" id="CAJMWT010001810">
    <property type="protein sequence ID" value="CAE6421078.1"/>
    <property type="molecule type" value="Genomic_DNA"/>
</dbReference>
<proteinExistence type="inferred from homology"/>
<dbReference type="InterPro" id="IPR050452">
    <property type="entry name" value="Metacaspase"/>
</dbReference>
<accession>A0A8H3AH47</accession>
<dbReference type="PANTHER" id="PTHR48104">
    <property type="entry name" value="METACASPASE-4"/>
    <property type="match status" value="1"/>
</dbReference>
<dbReference type="AlphaFoldDB" id="A0A8H3AH47"/>
<feature type="domain" description="Peptidase C14 caspase" evidence="3">
    <location>
        <begin position="101"/>
        <end position="454"/>
    </location>
</feature>